<dbReference type="AlphaFoldDB" id="E7D1K3"/>
<dbReference type="EMBL" id="HQ005953">
    <property type="protein sequence ID" value="ADV40247.1"/>
    <property type="molecule type" value="mRNA"/>
</dbReference>
<feature type="non-terminal residue" evidence="1">
    <location>
        <position position="63"/>
    </location>
</feature>
<name>E7D1K3_LATHE</name>
<evidence type="ECO:0000313" key="1">
    <source>
        <dbReference type="EMBL" id="ADV40247.1"/>
    </source>
</evidence>
<sequence>YFWSNFSFDSRIRLFPTNCNDCGLHGAVENNFQFINKRIASRILRRFGGNGPTTIFRMAIYRT</sequence>
<protein>
    <submittedName>
        <fullName evidence="1">Uncharacterized protein</fullName>
    </submittedName>
</protein>
<proteinExistence type="evidence at transcript level"/>
<feature type="non-terminal residue" evidence="1">
    <location>
        <position position="1"/>
    </location>
</feature>
<organism evidence="1">
    <name type="scientific">Latrodectus hesperus</name>
    <name type="common">Western black widow spider</name>
    <dbReference type="NCBI Taxonomy" id="256737"/>
    <lineage>
        <taxon>Eukaryota</taxon>
        <taxon>Metazoa</taxon>
        <taxon>Ecdysozoa</taxon>
        <taxon>Arthropoda</taxon>
        <taxon>Chelicerata</taxon>
        <taxon>Arachnida</taxon>
        <taxon>Araneae</taxon>
        <taxon>Araneomorphae</taxon>
        <taxon>Entelegynae</taxon>
        <taxon>Araneoidea</taxon>
        <taxon>Theridiidae</taxon>
        <taxon>Latrodectus</taxon>
    </lineage>
</organism>
<reference evidence="1" key="1">
    <citation type="submission" date="2010-07" db="EMBL/GenBank/DDBJ databases">
        <title>Identification of Proteins Involved in Black Widow Spider Wrapping Silk Fibers.</title>
        <authorList>
            <person name="Nguyen A."/>
            <person name="Verduzco A."/>
            <person name="Vierra C."/>
        </authorList>
    </citation>
    <scope>NUCLEOTIDE SEQUENCE</scope>
</reference>
<accession>E7D1K3</accession>